<evidence type="ECO:0000259" key="1">
    <source>
        <dbReference type="Pfam" id="PF07734"/>
    </source>
</evidence>
<gene>
    <name evidence="2" type="ORF">C3L33_15711</name>
</gene>
<dbReference type="Pfam" id="PF07734">
    <property type="entry name" value="FBA_1"/>
    <property type="match status" value="1"/>
</dbReference>
<dbReference type="OrthoDB" id="5314306at2759"/>
<accession>A0A6A4L986</accession>
<feature type="domain" description="F-box associated beta-propeller type 1" evidence="1">
    <location>
        <begin position="4"/>
        <end position="133"/>
    </location>
</feature>
<evidence type="ECO:0000313" key="2">
    <source>
        <dbReference type="EMBL" id="KAE9452381.1"/>
    </source>
</evidence>
<dbReference type="Proteomes" id="UP000428333">
    <property type="component" value="Linkage Group LG09"/>
</dbReference>
<name>A0A6A4L986_9ERIC</name>
<organism evidence="2 3">
    <name type="scientific">Rhododendron williamsianum</name>
    <dbReference type="NCBI Taxonomy" id="262921"/>
    <lineage>
        <taxon>Eukaryota</taxon>
        <taxon>Viridiplantae</taxon>
        <taxon>Streptophyta</taxon>
        <taxon>Embryophyta</taxon>
        <taxon>Tracheophyta</taxon>
        <taxon>Spermatophyta</taxon>
        <taxon>Magnoliopsida</taxon>
        <taxon>eudicotyledons</taxon>
        <taxon>Gunneridae</taxon>
        <taxon>Pentapetalae</taxon>
        <taxon>asterids</taxon>
        <taxon>Ericales</taxon>
        <taxon>Ericaceae</taxon>
        <taxon>Ericoideae</taxon>
        <taxon>Rhodoreae</taxon>
        <taxon>Rhododendron</taxon>
    </lineage>
</organism>
<protein>
    <recommendedName>
        <fullName evidence="1">F-box associated beta-propeller type 1 domain-containing protein</fullName>
    </recommendedName>
</protein>
<evidence type="ECO:0000313" key="3">
    <source>
        <dbReference type="Proteomes" id="UP000428333"/>
    </source>
</evidence>
<sequence length="317" mass="36091">MPLVEVYSLNAGVWKINSGASNSYPLGSSISQYRHFAASFEGAVHFAAKNSSGDPFILLFDLGDEVFQTVLLPKGMVSRGSNISTSVFGGWLSLLCYDGDKQKSCSIWIMKDYGIVDSWYNLFKVDLNEEFARVISLRHNGHILFDAKTPIEWELSSYDPSSQQVKNLGIQGVLGHFHVDTFEENLVLLDKKNDAVSRRGVSRKRKDRFDVEQQRRIEELQRFVVEQRRQIDLCQGMVTQILQENCVEERQRLVDLLQSMMTKLLHERSLWESSSSENCGPTLWFRAEVEVAKNGWFGFRLPSGLGVDKLVKELLKA</sequence>
<proteinExistence type="predicted"/>
<keyword evidence="3" id="KW-1185">Reference proteome</keyword>
<dbReference type="AlphaFoldDB" id="A0A6A4L986"/>
<reference evidence="2 3" key="1">
    <citation type="journal article" date="2019" name="Genome Biol. Evol.">
        <title>The Rhododendron genome and chromosomal organization provide insight into shared whole-genome duplications across the heath family (Ericaceae).</title>
        <authorList>
            <person name="Soza V.L."/>
            <person name="Lindsley D."/>
            <person name="Waalkes A."/>
            <person name="Ramage E."/>
            <person name="Patwardhan R.P."/>
            <person name="Burton J.N."/>
            <person name="Adey A."/>
            <person name="Kumar A."/>
            <person name="Qiu R."/>
            <person name="Shendure J."/>
            <person name="Hall B."/>
        </authorList>
    </citation>
    <scope>NUCLEOTIDE SEQUENCE [LARGE SCALE GENOMIC DNA]</scope>
    <source>
        <strain evidence="2">RSF 1966-606</strain>
    </source>
</reference>
<dbReference type="NCBIfam" id="TIGR01640">
    <property type="entry name" value="F_box_assoc_1"/>
    <property type="match status" value="1"/>
</dbReference>
<dbReference type="EMBL" id="QEFC01002418">
    <property type="protein sequence ID" value="KAE9452381.1"/>
    <property type="molecule type" value="Genomic_DNA"/>
</dbReference>
<comment type="caution">
    <text evidence="2">The sequence shown here is derived from an EMBL/GenBank/DDBJ whole genome shotgun (WGS) entry which is preliminary data.</text>
</comment>
<dbReference type="InterPro" id="IPR006527">
    <property type="entry name" value="F-box-assoc_dom_typ1"/>
</dbReference>
<feature type="non-terminal residue" evidence="2">
    <location>
        <position position="1"/>
    </location>
</feature>
<dbReference type="InterPro" id="IPR017451">
    <property type="entry name" value="F-box-assoc_interact_dom"/>
</dbReference>